<proteinExistence type="predicted"/>
<accession>A0A6L5YF18</accession>
<dbReference type="EMBL" id="VUNH01000010">
    <property type="protein sequence ID" value="MST56287.1"/>
    <property type="molecule type" value="Genomic_DNA"/>
</dbReference>
<evidence type="ECO:0000256" key="1">
    <source>
        <dbReference type="ARBA" id="ARBA00022679"/>
    </source>
</evidence>
<dbReference type="Proteomes" id="UP000473699">
    <property type="component" value="Unassembled WGS sequence"/>
</dbReference>
<keyword evidence="2" id="KW-0012">Acyltransferase</keyword>
<dbReference type="PANTHER" id="PTHR43420:SF44">
    <property type="entry name" value="ACETYLTRANSFERASE YPEA"/>
    <property type="match status" value="1"/>
</dbReference>
<dbReference type="PANTHER" id="PTHR43420">
    <property type="entry name" value="ACETYLTRANSFERASE"/>
    <property type="match status" value="1"/>
</dbReference>
<sequence length="175" mass="19279">MIGQIRTAGAEKFDALWRFYEDVCRAQEHDEYGPDWHLGVYPAAADLKARLAAGEILAGWKDGRLAAAMAVTAGEDEMYLGSPWPLEAAPDQIAVLHLFAVHPDFRGRGAALEMLAALFDRARARGFRAVHLDVAQGNLAAEKLYLKAGFAFAGTRRVHYDDLGDTTVRLFEYAL</sequence>
<feature type="domain" description="N-acetyltransferase" evidence="3">
    <location>
        <begin position="3"/>
        <end position="175"/>
    </location>
</feature>
<comment type="caution">
    <text evidence="4">The sequence shown here is derived from an EMBL/GenBank/DDBJ whole genome shotgun (WGS) entry which is preliminary data.</text>
</comment>
<reference evidence="4 5" key="1">
    <citation type="submission" date="2019-08" db="EMBL/GenBank/DDBJ databases">
        <title>In-depth cultivation of the pig gut microbiome towards novel bacterial diversity and tailored functional studies.</title>
        <authorList>
            <person name="Wylensek D."/>
            <person name="Hitch T.C.A."/>
            <person name="Clavel T."/>
        </authorList>
    </citation>
    <scope>NUCLEOTIDE SEQUENCE [LARGE SCALE GENOMIC DNA]</scope>
    <source>
        <strain evidence="4 5">SM-530-WT-4B</strain>
    </source>
</reference>
<dbReference type="Gene3D" id="3.40.630.30">
    <property type="match status" value="1"/>
</dbReference>
<dbReference type="InterPro" id="IPR000182">
    <property type="entry name" value="GNAT_dom"/>
</dbReference>
<keyword evidence="5" id="KW-1185">Reference proteome</keyword>
<dbReference type="InterPro" id="IPR016181">
    <property type="entry name" value="Acyl_CoA_acyltransferase"/>
</dbReference>
<dbReference type="InterPro" id="IPR050680">
    <property type="entry name" value="YpeA/RimI_acetyltransf"/>
</dbReference>
<dbReference type="PROSITE" id="PS51186">
    <property type="entry name" value="GNAT"/>
    <property type="match status" value="1"/>
</dbReference>
<dbReference type="AlphaFoldDB" id="A0A6L5YF18"/>
<evidence type="ECO:0000313" key="5">
    <source>
        <dbReference type="Proteomes" id="UP000473699"/>
    </source>
</evidence>
<dbReference type="Pfam" id="PF00583">
    <property type="entry name" value="Acetyltransf_1"/>
    <property type="match status" value="1"/>
</dbReference>
<organism evidence="4 5">
    <name type="scientific">Pyramidobacter porci</name>
    <dbReference type="NCBI Taxonomy" id="2605789"/>
    <lineage>
        <taxon>Bacteria</taxon>
        <taxon>Thermotogati</taxon>
        <taxon>Synergistota</taxon>
        <taxon>Synergistia</taxon>
        <taxon>Synergistales</taxon>
        <taxon>Dethiosulfovibrionaceae</taxon>
        <taxon>Pyramidobacter</taxon>
    </lineage>
</organism>
<gene>
    <name evidence="4" type="ORF">FYJ74_09615</name>
</gene>
<keyword evidence="1 4" id="KW-0808">Transferase</keyword>
<name>A0A6L5YF18_9BACT</name>
<dbReference type="RefSeq" id="WP_154529367.1">
    <property type="nucleotide sequence ID" value="NZ_VUNH01000010.1"/>
</dbReference>
<evidence type="ECO:0000313" key="4">
    <source>
        <dbReference type="EMBL" id="MST56287.1"/>
    </source>
</evidence>
<protein>
    <submittedName>
        <fullName evidence="4">GNAT family N-acetyltransferase</fullName>
    </submittedName>
</protein>
<evidence type="ECO:0000256" key="2">
    <source>
        <dbReference type="ARBA" id="ARBA00023315"/>
    </source>
</evidence>
<evidence type="ECO:0000259" key="3">
    <source>
        <dbReference type="PROSITE" id="PS51186"/>
    </source>
</evidence>
<dbReference type="CDD" id="cd04301">
    <property type="entry name" value="NAT_SF"/>
    <property type="match status" value="1"/>
</dbReference>
<dbReference type="GO" id="GO:0016747">
    <property type="term" value="F:acyltransferase activity, transferring groups other than amino-acyl groups"/>
    <property type="evidence" value="ECO:0007669"/>
    <property type="project" value="InterPro"/>
</dbReference>
<dbReference type="SUPFAM" id="SSF55729">
    <property type="entry name" value="Acyl-CoA N-acyltransferases (Nat)"/>
    <property type="match status" value="1"/>
</dbReference>